<dbReference type="PANTHER" id="PTHR47112">
    <property type="entry name" value="PX DOMAIN-CONTAINING PROTEIN"/>
    <property type="match status" value="1"/>
</dbReference>
<dbReference type="EMBL" id="CT868011">
    <property type="protein sequence ID" value="CAK61055.1"/>
    <property type="molecule type" value="Genomic_DNA"/>
</dbReference>
<evidence type="ECO:0000313" key="3">
    <source>
        <dbReference type="Proteomes" id="UP000000600"/>
    </source>
</evidence>
<dbReference type="CDD" id="cd00821">
    <property type="entry name" value="PH"/>
    <property type="match status" value="1"/>
</dbReference>
<dbReference type="Proteomes" id="UP000000600">
    <property type="component" value="Unassembled WGS sequence"/>
</dbReference>
<gene>
    <name evidence="2" type="ORF">GSPATT00031286001</name>
</gene>
<dbReference type="Gene3D" id="2.30.29.30">
    <property type="entry name" value="Pleckstrin-homology domain (PH domain)/Phosphotyrosine-binding domain (PTB)"/>
    <property type="match status" value="1"/>
</dbReference>
<evidence type="ECO:0000313" key="2">
    <source>
        <dbReference type="EMBL" id="CAK61055.1"/>
    </source>
</evidence>
<dbReference type="InterPro" id="IPR011993">
    <property type="entry name" value="PH-like_dom_sf"/>
</dbReference>
<proteinExistence type="predicted"/>
<dbReference type="OMA" id="YIWPSNF"/>
<dbReference type="InterPro" id="IPR038765">
    <property type="entry name" value="Papain-like_cys_pep_sf"/>
</dbReference>
<reference evidence="2 3" key="1">
    <citation type="journal article" date="2006" name="Nature">
        <title>Global trends of whole-genome duplications revealed by the ciliate Paramecium tetraurelia.</title>
        <authorList>
            <consortium name="Genoscope"/>
            <person name="Aury J.-M."/>
            <person name="Jaillon O."/>
            <person name="Duret L."/>
            <person name="Noel B."/>
            <person name="Jubin C."/>
            <person name="Porcel B.M."/>
            <person name="Segurens B."/>
            <person name="Daubin V."/>
            <person name="Anthouard V."/>
            <person name="Aiach N."/>
            <person name="Arnaiz O."/>
            <person name="Billaut A."/>
            <person name="Beisson J."/>
            <person name="Blanc I."/>
            <person name="Bouhouche K."/>
            <person name="Camara F."/>
            <person name="Duharcourt S."/>
            <person name="Guigo R."/>
            <person name="Gogendeau D."/>
            <person name="Katinka M."/>
            <person name="Keller A.-M."/>
            <person name="Kissmehl R."/>
            <person name="Klotz C."/>
            <person name="Koll F."/>
            <person name="Le Moue A."/>
            <person name="Lepere C."/>
            <person name="Malinsky S."/>
            <person name="Nowacki M."/>
            <person name="Nowak J.K."/>
            <person name="Plattner H."/>
            <person name="Poulain J."/>
            <person name="Ruiz F."/>
            <person name="Serrano V."/>
            <person name="Zagulski M."/>
            <person name="Dessen P."/>
            <person name="Betermier M."/>
            <person name="Weissenbach J."/>
            <person name="Scarpelli C."/>
            <person name="Schachter V."/>
            <person name="Sperling L."/>
            <person name="Meyer E."/>
            <person name="Cohen J."/>
            <person name="Wincker P."/>
        </authorList>
    </citation>
    <scope>NUCLEOTIDE SEQUENCE [LARGE SCALE GENOMIC DNA]</scope>
    <source>
        <strain evidence="2 3">Stock d4-2</strain>
    </source>
</reference>
<dbReference type="RefSeq" id="XP_001428453.1">
    <property type="nucleotide sequence ID" value="XM_001428416.2"/>
</dbReference>
<dbReference type="InterPro" id="IPR001849">
    <property type="entry name" value="PH_domain"/>
</dbReference>
<dbReference type="eggNOG" id="ENOG502SBD1">
    <property type="taxonomic scope" value="Eukaryota"/>
</dbReference>
<dbReference type="KEGG" id="ptm:GSPATT00031286001"/>
<dbReference type="OrthoDB" id="289113at2759"/>
<protein>
    <recommendedName>
        <fullName evidence="1">PH domain-containing protein</fullName>
    </recommendedName>
</protein>
<dbReference type="HOGENOM" id="CLU_046939_0_0_1"/>
<dbReference type="GeneID" id="5014237"/>
<dbReference type="SMART" id="SM00233">
    <property type="entry name" value="PH"/>
    <property type="match status" value="1"/>
</dbReference>
<accession>A0BR88</accession>
<dbReference type="SUPFAM" id="SSF50729">
    <property type="entry name" value="PH domain-like"/>
    <property type="match status" value="1"/>
</dbReference>
<dbReference type="SUPFAM" id="SSF54001">
    <property type="entry name" value="Cysteine proteinases"/>
    <property type="match status" value="1"/>
</dbReference>
<dbReference type="Pfam" id="PF15413">
    <property type="entry name" value="PH_11"/>
    <property type="match status" value="1"/>
</dbReference>
<dbReference type="PROSITE" id="PS50003">
    <property type="entry name" value="PH_DOMAIN"/>
    <property type="match status" value="1"/>
</dbReference>
<dbReference type="Gene3D" id="3.90.1720.10">
    <property type="entry name" value="endopeptidase domain like (from Nostoc punctiforme)"/>
    <property type="match status" value="1"/>
</dbReference>
<dbReference type="PANTHER" id="PTHR47112:SF1">
    <property type="entry name" value="PX DOMAIN-CONTAINING PROTEIN"/>
    <property type="match status" value="1"/>
</dbReference>
<organism evidence="2 3">
    <name type="scientific">Paramecium tetraurelia</name>
    <dbReference type="NCBI Taxonomy" id="5888"/>
    <lineage>
        <taxon>Eukaryota</taxon>
        <taxon>Sar</taxon>
        <taxon>Alveolata</taxon>
        <taxon>Ciliophora</taxon>
        <taxon>Intramacronucleata</taxon>
        <taxon>Oligohymenophorea</taxon>
        <taxon>Peniculida</taxon>
        <taxon>Parameciidae</taxon>
        <taxon>Paramecium</taxon>
    </lineage>
</organism>
<feature type="domain" description="PH" evidence="1">
    <location>
        <begin position="84"/>
        <end position="184"/>
    </location>
</feature>
<evidence type="ECO:0000259" key="1">
    <source>
        <dbReference type="PROSITE" id="PS50003"/>
    </source>
</evidence>
<dbReference type="AlphaFoldDB" id="A0BR88"/>
<sequence length="400" mass="46205">MQQNNNFQAKFRAALAISQMDKKNRAQNKGQTQNQLHQTIVQHNGLKSTYFMGHNEIPDIDENAIVVAEQDISVVTKKVEPYKTPKLEGMLLKKSPHFLQGWQQRWTVCHNNRLVYYLPENRNSPFGVLDFNIMSYSLQETKDQNGNIIEFVLIPTGSTKNFIFKAGTSQETMKWFHVIRENKDTSEGAKKILNNLIKYPRFWRTDRISCEQFLKTGDTGDILLFRGNGANCLIQRGLTGSDYDHAALLLRFPSGSLYILEATGCYGVGLCSWKDMIDERWFELYEKIMIRKLEIDRDHNFLKTVQEFVNENMGKKYSLTPMKLLKQKSTVQDINKQTNKEERTFFCSELVAALYKQLGIFDQQKSAAQYWPGNLCSENKSLVVLKGILHPEQLIDFSNV</sequence>
<dbReference type="InParanoid" id="A0BR88"/>
<keyword evidence="3" id="KW-1185">Reference proteome</keyword>
<name>A0BR88_PARTE</name>